<evidence type="ECO:0000313" key="5">
    <source>
        <dbReference type="Proteomes" id="UP000402241"/>
    </source>
</evidence>
<feature type="chain" id="PRO_5042492439" description="Secreted protein" evidence="2">
    <location>
        <begin position="22"/>
        <end position="156"/>
    </location>
</feature>
<organism evidence="3 6">
    <name type="scientific">Micromonospora terminaliae</name>
    <dbReference type="NCBI Taxonomy" id="1914461"/>
    <lineage>
        <taxon>Bacteria</taxon>
        <taxon>Bacillati</taxon>
        <taxon>Actinomycetota</taxon>
        <taxon>Actinomycetes</taxon>
        <taxon>Micromonosporales</taxon>
        <taxon>Micromonosporaceae</taxon>
        <taxon>Micromonospora</taxon>
    </lineage>
</organism>
<reference evidence="4 5" key="1">
    <citation type="submission" date="2019-10" db="EMBL/GenBank/DDBJ databases">
        <title>Genome Sequence of Micromonospora terminaliae DSM 101760.</title>
        <authorList>
            <person name="Guo L."/>
        </authorList>
    </citation>
    <scope>NUCLEOTIDE SEQUENCE [LARGE SCALE GENOMIC DNA]</scope>
    <source>
        <strain evidence="4 5">DSM 101760</strain>
    </source>
</reference>
<dbReference type="EMBL" id="JAAHBZ010000001">
    <property type="protein sequence ID" value="NES26705.1"/>
    <property type="molecule type" value="Genomic_DNA"/>
</dbReference>
<name>A0AAJ3DK80_9ACTN</name>
<dbReference type="RefSeq" id="WP_154229987.1">
    <property type="nucleotide sequence ID" value="NZ_CP045309.1"/>
</dbReference>
<gene>
    <name evidence="3" type="ORF">G3561_03930</name>
    <name evidence="4" type="ORF">GCE86_29855</name>
</gene>
<dbReference type="AlphaFoldDB" id="A0AAJ3DK80"/>
<keyword evidence="2" id="KW-0732">Signal</keyword>
<sequence length="156" mass="15480">MKTPRTVLVALLAGAALTACAGPGSEPAGPSPTGAAPATSSTGPCETWPACQADPGPSPTGAPVTSQPDPGPSRPNPTWKGGPSKPPGPGATTLTGTIRAGVEPNCLLLDDNLLIGGPRDLLKPGTRVEVTGHAEPGMMTTCQQGTPFVVESARRA</sequence>
<evidence type="ECO:0000256" key="2">
    <source>
        <dbReference type="SAM" id="SignalP"/>
    </source>
</evidence>
<feature type="region of interest" description="Disordered" evidence="1">
    <location>
        <begin position="19"/>
        <end position="96"/>
    </location>
</feature>
<dbReference type="Proteomes" id="UP000477779">
    <property type="component" value="Unassembled WGS sequence"/>
</dbReference>
<keyword evidence="5" id="KW-1185">Reference proteome</keyword>
<accession>A0AAJ3DK80</accession>
<evidence type="ECO:0000313" key="3">
    <source>
        <dbReference type="EMBL" id="NES26705.1"/>
    </source>
</evidence>
<dbReference type="PROSITE" id="PS51257">
    <property type="entry name" value="PROKAR_LIPOPROTEIN"/>
    <property type="match status" value="1"/>
</dbReference>
<evidence type="ECO:0000256" key="1">
    <source>
        <dbReference type="SAM" id="MobiDB-lite"/>
    </source>
</evidence>
<feature type="signal peptide" evidence="2">
    <location>
        <begin position="1"/>
        <end position="21"/>
    </location>
</feature>
<dbReference type="EMBL" id="CP045309">
    <property type="protein sequence ID" value="QGL50864.1"/>
    <property type="molecule type" value="Genomic_DNA"/>
</dbReference>
<reference evidence="3 6" key="2">
    <citation type="submission" date="2020-02" db="EMBL/GenBank/DDBJ databases">
        <title>WGS of Micromonospora spp. isolated from hot spring.</title>
        <authorList>
            <person name="Thawai C."/>
        </authorList>
    </citation>
    <scope>NUCLEOTIDE SEQUENCE [LARGE SCALE GENOMIC DNA]</scope>
    <source>
        <strain evidence="3 6">TMS7</strain>
    </source>
</reference>
<feature type="compositionally biased region" description="Low complexity" evidence="1">
    <location>
        <begin position="19"/>
        <end position="44"/>
    </location>
</feature>
<proteinExistence type="predicted"/>
<evidence type="ECO:0008006" key="7">
    <source>
        <dbReference type="Google" id="ProtNLM"/>
    </source>
</evidence>
<dbReference type="Proteomes" id="UP000402241">
    <property type="component" value="Chromosome"/>
</dbReference>
<evidence type="ECO:0000313" key="4">
    <source>
        <dbReference type="EMBL" id="QGL50864.1"/>
    </source>
</evidence>
<protein>
    <recommendedName>
        <fullName evidence="7">Secreted protein</fullName>
    </recommendedName>
</protein>
<evidence type="ECO:0000313" key="6">
    <source>
        <dbReference type="Proteomes" id="UP000477779"/>
    </source>
</evidence>